<evidence type="ECO:0000313" key="10">
    <source>
        <dbReference type="Proteomes" id="UP000221024"/>
    </source>
</evidence>
<dbReference type="InterPro" id="IPR003961">
    <property type="entry name" value="FN3_dom"/>
</dbReference>
<dbReference type="Pfam" id="PF07610">
    <property type="entry name" value="DUF1573"/>
    <property type="match status" value="1"/>
</dbReference>
<evidence type="ECO:0000256" key="1">
    <source>
        <dbReference type="ARBA" id="ARBA00004138"/>
    </source>
</evidence>
<dbReference type="Gene3D" id="2.60.40.10">
    <property type="entry name" value="Immunoglobulins"/>
    <property type="match status" value="4"/>
</dbReference>
<keyword evidence="10" id="KW-1185">Reference proteome</keyword>
<feature type="compositionally biased region" description="Polar residues" evidence="6">
    <location>
        <begin position="212"/>
        <end position="222"/>
    </location>
</feature>
<sequence>MPYLLRSRITKLVGGLAALFFLFSGLTTPVAAQNLVSNGACSATGPADWSSTNVDCQNLSGTFPNSPTSGQTGSDYFATINAGTGSATQTITNSIAGGATYDFEVYIATFDEADAAQDGVIVELQFQDGSGTDVGTPITLVDTDANSSYPTSSSWELRSQSGITAPTGASQAVLTANFARADGSGFIDTFLDAFSLVQTSAPPTNTPPTASGTISPTSLNDNAGPTALFDGIDVSDPDPGENDLALRVTLANASAGVINGVNGTTVTNEGGGVFRVDGSFDPSTIDTALDNLRFSPSDNTSSSGTFNTDLTVQVDDQDSGFTDVSGPTTVTITRVNDAPTITGLSDQTVAEDATLGPLSFTVSDVDDAASTLTVTASSDNQTLVPDGNITLGGSGSNRTIEVTPAANENGTATITVEVTDGGSLSATDVFTLTVTAVNDPPALALSTTTPSLAENNSPPTSVATITITDDNEAGSNNTLSLSGTDAGSFQINGSDLEFTEVADFETKTTYDVTVEVDDPNVGVDPDDSESLTLTITNVNEAPTATTDAASGVTTTAATLNGTASTDGGPDATVTFTYFPTANSANTTTVTADQSPVTSDSPVNVSANISGLTPNTEYGFRVEANNTEGNAIGSDATFTTSGAPAITVTDGTNTLPNGSGTFDFGTVDGVASSPEQTFTIENNGSTDLAVTNTALSNTTDFTLTQVPSSTVAAGASTDFAVQFTTATPGTYTTTVTIDNSDSNENPYTFEITAAAGAPEADVFVETSPRTALADGGTFDFGTVTAGASSTETFTIENNGDATLNISPPSSIPGAFNVTAIGGSTPPLAPGEAFTFDVTFTPSSATSFSESFSVTNNDPDENPYDVTLEGTGEARELTITDGSIDGLDFDASVAPGTANNAVGIVALSANAPGASLEALTITSNAPGIEGISAVRLFGSADATLNTGSDTELATVATDNTSAPETIAFTGFSDPIPTSARYLILTIDVDAGAPASDVQFFLDQPSDLTINGDAAIAEVNGEPETTFASLPLSNGATALPVEMTNFGGTTAEQSIELQWETASEINNAGFEVQRRADSTAAWTPLGFVEGAGTTDEVQTYRFRDQDVPFDVEQLTYRLRQTDTDGTESFSEPFVMDVPAPQSATLRTPFPNPARDVVTLRYTLAEPTDVELQVYDLLGRRVTTLTSQRVEAGRHEMQVPTHELAAGTYFVRMLANGTVATKRLTIVR</sequence>
<protein>
    <recommendedName>
        <fullName evidence="11">Fibronectin type-III domain-containing protein</fullName>
    </recommendedName>
</protein>
<dbReference type="NCBIfam" id="NF012200">
    <property type="entry name" value="choice_anch_D"/>
    <property type="match status" value="2"/>
</dbReference>
<dbReference type="InterPro" id="IPR011467">
    <property type="entry name" value="DUF1573"/>
</dbReference>
<dbReference type="AlphaFoldDB" id="A0A2H3NNQ0"/>
<dbReference type="NCBIfam" id="TIGR04183">
    <property type="entry name" value="Por_Secre_tail"/>
    <property type="match status" value="1"/>
</dbReference>
<dbReference type="EMBL" id="PDEP01000003">
    <property type="protein sequence ID" value="PEN08450.1"/>
    <property type="molecule type" value="Genomic_DNA"/>
</dbReference>
<gene>
    <name evidence="9" type="ORF">CRI93_04880</name>
</gene>
<dbReference type="SUPFAM" id="SSF49265">
    <property type="entry name" value="Fibronectin type III"/>
    <property type="match status" value="1"/>
</dbReference>
<dbReference type="Pfam" id="PF17963">
    <property type="entry name" value="Big_9"/>
    <property type="match status" value="1"/>
</dbReference>
<feature type="domain" description="Cadherin" evidence="7">
    <location>
        <begin position="444"/>
        <end position="544"/>
    </location>
</feature>
<comment type="subcellular location">
    <subcellularLocation>
        <location evidence="1">Cell projection</location>
        <location evidence="1">Cilium</location>
    </subcellularLocation>
    <subcellularLocation>
        <location evidence="2">Cytoplasm</location>
    </subcellularLocation>
</comment>
<dbReference type="InterPro" id="IPR052614">
    <property type="entry name" value="CFAP65"/>
</dbReference>
<dbReference type="GO" id="GO:0007156">
    <property type="term" value="P:homophilic cell adhesion via plasma membrane adhesion molecules"/>
    <property type="evidence" value="ECO:0007669"/>
    <property type="project" value="InterPro"/>
</dbReference>
<evidence type="ECO:0000256" key="2">
    <source>
        <dbReference type="ARBA" id="ARBA00004496"/>
    </source>
</evidence>
<evidence type="ECO:0000259" key="8">
    <source>
        <dbReference type="PROSITE" id="PS50853"/>
    </source>
</evidence>
<feature type="domain" description="Fibronectin type-III" evidence="8">
    <location>
        <begin position="541"/>
        <end position="643"/>
    </location>
</feature>
<name>A0A2H3NNQ0_9BACT</name>
<dbReference type="InterPro" id="IPR006644">
    <property type="entry name" value="Cadg"/>
</dbReference>
<evidence type="ECO:0000256" key="4">
    <source>
        <dbReference type="ARBA" id="ARBA00023069"/>
    </source>
</evidence>
<dbReference type="PROSITE" id="PS50268">
    <property type="entry name" value="CADHERIN_2"/>
    <property type="match status" value="1"/>
</dbReference>
<dbReference type="Gene3D" id="2.60.40.60">
    <property type="entry name" value="Cadherins"/>
    <property type="match status" value="1"/>
</dbReference>
<dbReference type="Pfam" id="PF18962">
    <property type="entry name" value="Por_Secre_tail"/>
    <property type="match status" value="1"/>
</dbReference>
<feature type="region of interest" description="Disordered" evidence="6">
    <location>
        <begin position="201"/>
        <end position="222"/>
    </location>
</feature>
<dbReference type="RefSeq" id="WP_098061491.1">
    <property type="nucleotide sequence ID" value="NZ_PDEP01000003.1"/>
</dbReference>
<dbReference type="InterPro" id="IPR002126">
    <property type="entry name" value="Cadherin-like_dom"/>
</dbReference>
<evidence type="ECO:0000259" key="7">
    <source>
        <dbReference type="PROSITE" id="PS50268"/>
    </source>
</evidence>
<dbReference type="SMART" id="SM00736">
    <property type="entry name" value="CADG"/>
    <property type="match status" value="1"/>
</dbReference>
<dbReference type="InterPro" id="IPR017868">
    <property type="entry name" value="Filamin/ABP280_repeat-like"/>
</dbReference>
<dbReference type="Proteomes" id="UP000221024">
    <property type="component" value="Unassembled WGS sequence"/>
</dbReference>
<evidence type="ECO:0008006" key="11">
    <source>
        <dbReference type="Google" id="ProtNLM"/>
    </source>
</evidence>
<dbReference type="PANTHER" id="PTHR46127:SF1">
    <property type="entry name" value="CILIA- AND FLAGELLA-ASSOCIATED PROTEIN 65"/>
    <property type="match status" value="1"/>
</dbReference>
<evidence type="ECO:0000256" key="6">
    <source>
        <dbReference type="SAM" id="MobiDB-lite"/>
    </source>
</evidence>
<keyword evidence="3" id="KW-0963">Cytoplasm</keyword>
<dbReference type="InterPro" id="IPR053879">
    <property type="entry name" value="HYDIN_VesB_CFA65-like_Ig"/>
</dbReference>
<dbReference type="InterPro" id="IPR036116">
    <property type="entry name" value="FN3_sf"/>
</dbReference>
<dbReference type="PROSITE" id="PS50194">
    <property type="entry name" value="FILAMIN_REPEAT"/>
    <property type="match status" value="1"/>
</dbReference>
<dbReference type="GO" id="GO:0005509">
    <property type="term" value="F:calcium ion binding"/>
    <property type="evidence" value="ECO:0007669"/>
    <property type="project" value="InterPro"/>
</dbReference>
<dbReference type="PROSITE" id="PS50853">
    <property type="entry name" value="FN3"/>
    <property type="match status" value="1"/>
</dbReference>
<dbReference type="OrthoDB" id="1490051at2"/>
<dbReference type="GO" id="GO:0016020">
    <property type="term" value="C:membrane"/>
    <property type="evidence" value="ECO:0007669"/>
    <property type="project" value="InterPro"/>
</dbReference>
<evidence type="ECO:0000313" key="9">
    <source>
        <dbReference type="EMBL" id="PEN08450.1"/>
    </source>
</evidence>
<dbReference type="InterPro" id="IPR015919">
    <property type="entry name" value="Cadherin-like_sf"/>
</dbReference>
<evidence type="ECO:0000256" key="5">
    <source>
        <dbReference type="ARBA" id="ARBA00023273"/>
    </source>
</evidence>
<dbReference type="PANTHER" id="PTHR46127">
    <property type="entry name" value="CILIA- AND FLAGELLA-ASSOCIATED PROTEIN 65"/>
    <property type="match status" value="1"/>
</dbReference>
<dbReference type="SUPFAM" id="SSF49313">
    <property type="entry name" value="Cadherin-like"/>
    <property type="match status" value="2"/>
</dbReference>
<dbReference type="GO" id="GO:0005737">
    <property type="term" value="C:cytoplasm"/>
    <property type="evidence" value="ECO:0007669"/>
    <property type="project" value="UniProtKB-SubCell"/>
</dbReference>
<dbReference type="InterPro" id="IPR013783">
    <property type="entry name" value="Ig-like_fold"/>
</dbReference>
<keyword evidence="5" id="KW-0966">Cell projection</keyword>
<dbReference type="InterPro" id="IPR026444">
    <property type="entry name" value="Secre_tail"/>
</dbReference>
<dbReference type="Gene3D" id="2.60.40.4070">
    <property type="match status" value="1"/>
</dbReference>
<proteinExistence type="predicted"/>
<dbReference type="Pfam" id="PF22544">
    <property type="entry name" value="HYDIN_VesB_CFA65-like_Ig"/>
    <property type="match status" value="1"/>
</dbReference>
<reference evidence="9 10" key="1">
    <citation type="submission" date="2017-10" db="EMBL/GenBank/DDBJ databases">
        <title>Draft genome of Longimonas halophila.</title>
        <authorList>
            <person name="Goh K.M."/>
            <person name="Shamsir M.S."/>
            <person name="Lim S.W."/>
        </authorList>
    </citation>
    <scope>NUCLEOTIDE SEQUENCE [LARGE SCALE GENOMIC DNA]</scope>
    <source>
        <strain evidence="9 10">KCTC 42399</strain>
    </source>
</reference>
<organism evidence="9 10">
    <name type="scientific">Longimonas halophila</name>
    <dbReference type="NCBI Taxonomy" id="1469170"/>
    <lineage>
        <taxon>Bacteria</taxon>
        <taxon>Pseudomonadati</taxon>
        <taxon>Rhodothermota</taxon>
        <taxon>Rhodothermia</taxon>
        <taxon>Rhodothermales</taxon>
        <taxon>Salisaetaceae</taxon>
        <taxon>Longimonas</taxon>
    </lineage>
</organism>
<feature type="compositionally biased region" description="Low complexity" evidence="6">
    <location>
        <begin position="201"/>
        <end position="211"/>
    </location>
</feature>
<keyword evidence="4" id="KW-0969">Cilium</keyword>
<evidence type="ECO:0000256" key="3">
    <source>
        <dbReference type="ARBA" id="ARBA00022490"/>
    </source>
</evidence>
<accession>A0A2H3NNQ0</accession>
<comment type="caution">
    <text evidence="9">The sequence shown here is derived from an EMBL/GenBank/DDBJ whole genome shotgun (WGS) entry which is preliminary data.</text>
</comment>